<gene>
    <name evidence="1" type="ORF">GA0070563_11259</name>
</gene>
<dbReference type="RefSeq" id="WP_074476854.1">
    <property type="nucleotide sequence ID" value="NZ_FMCT01000012.1"/>
</dbReference>
<proteinExistence type="predicted"/>
<keyword evidence="2" id="KW-1185">Reference proteome</keyword>
<evidence type="ECO:0000313" key="2">
    <source>
        <dbReference type="Proteomes" id="UP000183585"/>
    </source>
</evidence>
<accession>A0A1C5AAL2</accession>
<organism evidence="1 2">
    <name type="scientific">Micromonospora carbonacea</name>
    <dbReference type="NCBI Taxonomy" id="47853"/>
    <lineage>
        <taxon>Bacteria</taxon>
        <taxon>Bacillati</taxon>
        <taxon>Actinomycetota</taxon>
        <taxon>Actinomycetes</taxon>
        <taxon>Micromonosporales</taxon>
        <taxon>Micromonosporaceae</taxon>
        <taxon>Micromonospora</taxon>
    </lineage>
</organism>
<dbReference type="EMBL" id="FMCT01000012">
    <property type="protein sequence ID" value="SCF42272.1"/>
    <property type="molecule type" value="Genomic_DNA"/>
</dbReference>
<sequence>MQEIRHTAGQVRYLYGTPTRILEFRALPTATTTIETLIVHVPACNGDQCAAHGWDCDAETPGDTITLAWWAGDDAGIWAGLAAYAVAQDINSIPQPPVEPSHEQRALIGRLRAIADRMTNNSGDFA</sequence>
<protein>
    <submittedName>
        <fullName evidence="1">Uncharacterized protein</fullName>
    </submittedName>
</protein>
<reference evidence="2" key="1">
    <citation type="submission" date="2016-06" db="EMBL/GenBank/DDBJ databases">
        <authorList>
            <person name="Varghese N."/>
            <person name="Submissions Spin"/>
        </authorList>
    </citation>
    <scope>NUCLEOTIDE SEQUENCE [LARGE SCALE GENOMIC DNA]</scope>
    <source>
        <strain evidence="2">DSM 43168</strain>
    </source>
</reference>
<dbReference type="Proteomes" id="UP000183585">
    <property type="component" value="Unassembled WGS sequence"/>
</dbReference>
<dbReference type="AlphaFoldDB" id="A0A1C5AAL2"/>
<name>A0A1C5AAL2_9ACTN</name>
<evidence type="ECO:0000313" key="1">
    <source>
        <dbReference type="EMBL" id="SCF42272.1"/>
    </source>
</evidence>